<dbReference type="Gene3D" id="3.40.50.1110">
    <property type="entry name" value="SGNH hydrolase"/>
    <property type="match status" value="1"/>
</dbReference>
<comment type="caution">
    <text evidence="1">The sequence shown here is derived from an EMBL/GenBank/DDBJ whole genome shotgun (WGS) entry which is preliminary data.</text>
</comment>
<organism evidence="1 2">
    <name type="scientific">Novipirellula artificiosorum</name>
    <dbReference type="NCBI Taxonomy" id="2528016"/>
    <lineage>
        <taxon>Bacteria</taxon>
        <taxon>Pseudomonadati</taxon>
        <taxon>Planctomycetota</taxon>
        <taxon>Planctomycetia</taxon>
        <taxon>Pirellulales</taxon>
        <taxon>Pirellulaceae</taxon>
        <taxon>Novipirellula</taxon>
    </lineage>
</organism>
<protein>
    <recommendedName>
        <fullName evidence="3">Sialate O-acetylesterase domain-containing protein</fullName>
    </recommendedName>
</protein>
<accession>A0A5C6DB81</accession>
<evidence type="ECO:0000313" key="2">
    <source>
        <dbReference type="Proteomes" id="UP000319143"/>
    </source>
</evidence>
<name>A0A5C6DB81_9BACT</name>
<evidence type="ECO:0008006" key="3">
    <source>
        <dbReference type="Google" id="ProtNLM"/>
    </source>
</evidence>
<dbReference type="SUPFAM" id="SSF52266">
    <property type="entry name" value="SGNH hydrolase"/>
    <property type="match status" value="1"/>
</dbReference>
<gene>
    <name evidence="1" type="ORF">Poly41_49280</name>
</gene>
<reference evidence="1 2" key="1">
    <citation type="submission" date="2019-02" db="EMBL/GenBank/DDBJ databases">
        <title>Deep-cultivation of Planctomycetes and their phenomic and genomic characterization uncovers novel biology.</title>
        <authorList>
            <person name="Wiegand S."/>
            <person name="Jogler M."/>
            <person name="Boedeker C."/>
            <person name="Pinto D."/>
            <person name="Vollmers J."/>
            <person name="Rivas-Marin E."/>
            <person name="Kohn T."/>
            <person name="Peeters S.H."/>
            <person name="Heuer A."/>
            <person name="Rast P."/>
            <person name="Oberbeckmann S."/>
            <person name="Bunk B."/>
            <person name="Jeske O."/>
            <person name="Meyerdierks A."/>
            <person name="Storesund J.E."/>
            <person name="Kallscheuer N."/>
            <person name="Luecker S."/>
            <person name="Lage O.M."/>
            <person name="Pohl T."/>
            <person name="Merkel B.J."/>
            <person name="Hornburger P."/>
            <person name="Mueller R.-W."/>
            <person name="Bruemmer F."/>
            <person name="Labrenz M."/>
            <person name="Spormann A.M."/>
            <person name="Op Den Camp H."/>
            <person name="Overmann J."/>
            <person name="Amann R."/>
            <person name="Jetten M.S.M."/>
            <person name="Mascher T."/>
            <person name="Medema M.H."/>
            <person name="Devos D.P."/>
            <person name="Kaster A.-K."/>
            <person name="Ovreas L."/>
            <person name="Rohde M."/>
            <person name="Galperin M.Y."/>
            <person name="Jogler C."/>
        </authorList>
    </citation>
    <scope>NUCLEOTIDE SEQUENCE [LARGE SCALE GENOMIC DNA]</scope>
    <source>
        <strain evidence="1 2">Poly41</strain>
    </source>
</reference>
<dbReference type="Proteomes" id="UP000319143">
    <property type="component" value="Unassembled WGS sequence"/>
</dbReference>
<dbReference type="EMBL" id="SJPV01000009">
    <property type="protein sequence ID" value="TWU33928.1"/>
    <property type="molecule type" value="Genomic_DNA"/>
</dbReference>
<sequence length="207" mass="22979">MQIAPFAYKQEPVSAAFLREVQMMALSEPNTGMVVTMDIGDPTNIHPKQKKPVGERLAGLALSRDYGRKHIVDSGPLFQYHEVDGASIRLYFTELGSGLATRDGMSPTHFTIAAEDRDFVTANAVIDGDTIVVSHRRLAVRIVHRSSEGCRLRPRVGCRKPSTLFIFRRVILFAKAMVFGGQGFTRSFVGRVRVNALHLLRVGLQVE</sequence>
<proteinExistence type="predicted"/>
<dbReference type="InterPro" id="IPR036514">
    <property type="entry name" value="SGNH_hydro_sf"/>
</dbReference>
<dbReference type="GO" id="GO:0001681">
    <property type="term" value="F:sialate O-acetylesterase activity"/>
    <property type="evidence" value="ECO:0007669"/>
    <property type="project" value="InterPro"/>
</dbReference>
<dbReference type="GO" id="GO:0005975">
    <property type="term" value="P:carbohydrate metabolic process"/>
    <property type="evidence" value="ECO:0007669"/>
    <property type="project" value="TreeGrafter"/>
</dbReference>
<keyword evidence="2" id="KW-1185">Reference proteome</keyword>
<dbReference type="PANTHER" id="PTHR22901">
    <property type="entry name" value="SIALATE O-ACETYLESTERASE"/>
    <property type="match status" value="1"/>
</dbReference>
<dbReference type="PANTHER" id="PTHR22901:SF0">
    <property type="entry name" value="SIALATE O-ACETYLESTERASE"/>
    <property type="match status" value="1"/>
</dbReference>
<evidence type="ECO:0000313" key="1">
    <source>
        <dbReference type="EMBL" id="TWU33928.1"/>
    </source>
</evidence>
<dbReference type="AlphaFoldDB" id="A0A5C6DB81"/>
<dbReference type="InterPro" id="IPR039329">
    <property type="entry name" value="SIAE"/>
</dbReference>